<dbReference type="PANTHER" id="PTHR24124:SF14">
    <property type="entry name" value="CHROMOSOME UNDETERMINED SCAFFOLD_25, WHOLE GENOME SHOTGUN SEQUENCE"/>
    <property type="match status" value="1"/>
</dbReference>
<keyword evidence="2 3" id="KW-0040">ANK repeat</keyword>
<sequence>MDGTESELSPAHRAAADGDMDVLTHAIQTDPVLLECTDAEGYVPLAHAVMAEKLDSVKLLLKMGASVNRQDNLGRTCLAMAAYQVRLTSAD</sequence>
<dbReference type="InterPro" id="IPR002110">
    <property type="entry name" value="Ankyrin_rpt"/>
</dbReference>
<proteinExistence type="predicted"/>
<gene>
    <name evidence="4" type="ORF">NP493_1420g00002</name>
</gene>
<organism evidence="4 5">
    <name type="scientific">Ridgeia piscesae</name>
    <name type="common">Tubeworm</name>
    <dbReference type="NCBI Taxonomy" id="27915"/>
    <lineage>
        <taxon>Eukaryota</taxon>
        <taxon>Metazoa</taxon>
        <taxon>Spiralia</taxon>
        <taxon>Lophotrochozoa</taxon>
        <taxon>Annelida</taxon>
        <taxon>Polychaeta</taxon>
        <taxon>Sedentaria</taxon>
        <taxon>Canalipalpata</taxon>
        <taxon>Sabellida</taxon>
        <taxon>Siboglinidae</taxon>
        <taxon>Ridgeia</taxon>
    </lineage>
</organism>
<evidence type="ECO:0000256" key="2">
    <source>
        <dbReference type="ARBA" id="ARBA00023043"/>
    </source>
</evidence>
<keyword evidence="1" id="KW-0677">Repeat</keyword>
<evidence type="ECO:0000256" key="1">
    <source>
        <dbReference type="ARBA" id="ARBA00022737"/>
    </source>
</evidence>
<dbReference type="SUPFAM" id="SSF48403">
    <property type="entry name" value="Ankyrin repeat"/>
    <property type="match status" value="1"/>
</dbReference>
<evidence type="ECO:0000313" key="5">
    <source>
        <dbReference type="Proteomes" id="UP001209878"/>
    </source>
</evidence>
<dbReference type="PROSITE" id="PS50297">
    <property type="entry name" value="ANK_REP_REGION"/>
    <property type="match status" value="1"/>
</dbReference>
<protein>
    <submittedName>
        <fullName evidence="4">Uncharacterized protein</fullName>
    </submittedName>
</protein>
<dbReference type="GO" id="GO:0005634">
    <property type="term" value="C:nucleus"/>
    <property type="evidence" value="ECO:0007669"/>
    <property type="project" value="TreeGrafter"/>
</dbReference>
<feature type="repeat" description="ANK" evidence="3">
    <location>
        <begin position="40"/>
        <end position="72"/>
    </location>
</feature>
<reference evidence="4" key="1">
    <citation type="journal article" date="2023" name="Mol. Biol. Evol.">
        <title>Third-Generation Sequencing Reveals the Adaptive Role of the Epigenome in Three Deep-Sea Polychaetes.</title>
        <authorList>
            <person name="Perez M."/>
            <person name="Aroh O."/>
            <person name="Sun Y."/>
            <person name="Lan Y."/>
            <person name="Juniper S.K."/>
            <person name="Young C.R."/>
            <person name="Angers B."/>
            <person name="Qian P.Y."/>
        </authorList>
    </citation>
    <scope>NUCLEOTIDE SEQUENCE</scope>
    <source>
        <strain evidence="4">R07B-5</strain>
    </source>
</reference>
<dbReference type="EMBL" id="JAODUO010001421">
    <property type="protein sequence ID" value="KAK2164321.1"/>
    <property type="molecule type" value="Genomic_DNA"/>
</dbReference>
<evidence type="ECO:0000313" key="4">
    <source>
        <dbReference type="EMBL" id="KAK2164321.1"/>
    </source>
</evidence>
<accession>A0AAD9NDJ4</accession>
<dbReference type="AlphaFoldDB" id="A0AAD9NDJ4"/>
<dbReference type="SMART" id="SM00248">
    <property type="entry name" value="ANK"/>
    <property type="match status" value="2"/>
</dbReference>
<dbReference type="Pfam" id="PF12796">
    <property type="entry name" value="Ank_2"/>
    <property type="match status" value="1"/>
</dbReference>
<keyword evidence="5" id="KW-1185">Reference proteome</keyword>
<dbReference type="Proteomes" id="UP001209878">
    <property type="component" value="Unassembled WGS sequence"/>
</dbReference>
<dbReference type="PANTHER" id="PTHR24124">
    <property type="entry name" value="ANKYRIN REPEAT FAMILY A"/>
    <property type="match status" value="1"/>
</dbReference>
<dbReference type="PROSITE" id="PS50088">
    <property type="entry name" value="ANK_REPEAT"/>
    <property type="match status" value="1"/>
</dbReference>
<dbReference type="GO" id="GO:0010468">
    <property type="term" value="P:regulation of gene expression"/>
    <property type="evidence" value="ECO:0007669"/>
    <property type="project" value="TreeGrafter"/>
</dbReference>
<evidence type="ECO:0000256" key="3">
    <source>
        <dbReference type="PROSITE-ProRule" id="PRU00023"/>
    </source>
</evidence>
<name>A0AAD9NDJ4_RIDPI</name>
<dbReference type="InterPro" id="IPR036770">
    <property type="entry name" value="Ankyrin_rpt-contain_sf"/>
</dbReference>
<comment type="caution">
    <text evidence="4">The sequence shown here is derived from an EMBL/GenBank/DDBJ whole genome shotgun (WGS) entry which is preliminary data.</text>
</comment>
<dbReference type="Gene3D" id="1.25.40.20">
    <property type="entry name" value="Ankyrin repeat-containing domain"/>
    <property type="match status" value="1"/>
</dbReference>